<reference evidence="2 3" key="1">
    <citation type="submission" date="2024-09" db="EMBL/GenBank/DDBJ databases">
        <authorList>
            <person name="Sun Q."/>
            <person name="Mori K."/>
        </authorList>
    </citation>
    <scope>NUCLEOTIDE SEQUENCE [LARGE SCALE GENOMIC DNA]</scope>
    <source>
        <strain evidence="2 3">JCM 11201</strain>
    </source>
</reference>
<keyword evidence="1" id="KW-0472">Membrane</keyword>
<evidence type="ECO:0000313" key="2">
    <source>
        <dbReference type="EMBL" id="MFB9762417.1"/>
    </source>
</evidence>
<dbReference type="Proteomes" id="UP001589609">
    <property type="component" value="Unassembled WGS sequence"/>
</dbReference>
<keyword evidence="1" id="KW-1133">Transmembrane helix</keyword>
<name>A0ABV5WP61_9BACI</name>
<keyword evidence="1" id="KW-0812">Transmembrane</keyword>
<gene>
    <name evidence="2" type="ORF">ACFFMS_29765</name>
</gene>
<keyword evidence="3" id="KW-1185">Reference proteome</keyword>
<proteinExistence type="predicted"/>
<accession>A0ABV5WP61</accession>
<dbReference type="RefSeq" id="WP_379952289.1">
    <property type="nucleotide sequence ID" value="NZ_JBHMAF010000196.1"/>
</dbReference>
<dbReference type="EMBL" id="JBHMAF010000196">
    <property type="protein sequence ID" value="MFB9762417.1"/>
    <property type="molecule type" value="Genomic_DNA"/>
</dbReference>
<feature type="transmembrane region" description="Helical" evidence="1">
    <location>
        <begin position="75"/>
        <end position="99"/>
    </location>
</feature>
<sequence>MNPKQCYSLCCQYHGKVVRIHDINGQVHLGRVVDVTDESVWLEPMDSRAFDLGFGYNGYDDFGRDYGYDYEYDSYYGAGAVIEFAFGFIIGIALAALFFF</sequence>
<evidence type="ECO:0000313" key="3">
    <source>
        <dbReference type="Proteomes" id="UP001589609"/>
    </source>
</evidence>
<protein>
    <submittedName>
        <fullName evidence="2">Uncharacterized protein</fullName>
    </submittedName>
</protein>
<evidence type="ECO:0000256" key="1">
    <source>
        <dbReference type="SAM" id="Phobius"/>
    </source>
</evidence>
<organism evidence="2 3">
    <name type="scientific">Ectobacillus funiculus</name>
    <dbReference type="NCBI Taxonomy" id="137993"/>
    <lineage>
        <taxon>Bacteria</taxon>
        <taxon>Bacillati</taxon>
        <taxon>Bacillota</taxon>
        <taxon>Bacilli</taxon>
        <taxon>Bacillales</taxon>
        <taxon>Bacillaceae</taxon>
        <taxon>Ectobacillus</taxon>
    </lineage>
</organism>
<comment type="caution">
    <text evidence="2">The sequence shown here is derived from an EMBL/GenBank/DDBJ whole genome shotgun (WGS) entry which is preliminary data.</text>
</comment>